<dbReference type="Proteomes" id="UP000717328">
    <property type="component" value="Unassembled WGS sequence"/>
</dbReference>
<keyword evidence="3" id="KW-0963">Cytoplasm</keyword>
<dbReference type="AlphaFoldDB" id="A0A9P7FRH3"/>
<evidence type="ECO:0000256" key="1">
    <source>
        <dbReference type="ARBA" id="ARBA00004496"/>
    </source>
</evidence>
<keyword evidence="7" id="KW-1185">Reference proteome</keyword>
<evidence type="ECO:0000313" key="6">
    <source>
        <dbReference type="EMBL" id="KAG5634923.1"/>
    </source>
</evidence>
<evidence type="ECO:0000256" key="3">
    <source>
        <dbReference type="ARBA" id="ARBA00022490"/>
    </source>
</evidence>
<dbReference type="InterPro" id="IPR013931">
    <property type="entry name" value="Svf1-like_N"/>
</dbReference>
<evidence type="ECO:0008006" key="8">
    <source>
        <dbReference type="Google" id="ProtNLM"/>
    </source>
</evidence>
<reference evidence="6" key="1">
    <citation type="submission" date="2021-02" db="EMBL/GenBank/DDBJ databases">
        <authorList>
            <person name="Nieuwenhuis M."/>
            <person name="Van De Peppel L.J.J."/>
        </authorList>
    </citation>
    <scope>NUCLEOTIDE SEQUENCE</scope>
    <source>
        <strain evidence="6">D49</strain>
    </source>
</reference>
<evidence type="ECO:0000313" key="7">
    <source>
        <dbReference type="Proteomes" id="UP000717328"/>
    </source>
</evidence>
<comment type="subcellular location">
    <subcellularLocation>
        <location evidence="1">Cytoplasm</location>
    </subcellularLocation>
</comment>
<dbReference type="PANTHER" id="PTHR47107">
    <property type="entry name" value="SVF1-LIKE PROTEIN YDR222W-RELATED"/>
    <property type="match status" value="1"/>
</dbReference>
<dbReference type="PANTHER" id="PTHR47107:SF1">
    <property type="entry name" value="CERAMIDE-BINDING PROTEIN SVF1-RELATED"/>
    <property type="match status" value="1"/>
</dbReference>
<dbReference type="EMBL" id="JABCKI010006231">
    <property type="protein sequence ID" value="KAG5634923.1"/>
    <property type="molecule type" value="Genomic_DNA"/>
</dbReference>
<name>A0A9P7FRH3_9AGAR</name>
<reference evidence="6" key="2">
    <citation type="submission" date="2021-10" db="EMBL/GenBank/DDBJ databases">
        <title>Phylogenomics reveals ancestral predisposition of the termite-cultivated fungus Termitomyces towards a domesticated lifestyle.</title>
        <authorList>
            <person name="Auxier B."/>
            <person name="Grum-Grzhimaylo A."/>
            <person name="Cardenas M.E."/>
            <person name="Lodge J.D."/>
            <person name="Laessoe T."/>
            <person name="Pedersen O."/>
            <person name="Smith M.E."/>
            <person name="Kuyper T.W."/>
            <person name="Franco-Molano E.A."/>
            <person name="Baroni T.J."/>
            <person name="Aanen D.K."/>
        </authorList>
    </citation>
    <scope>NUCLEOTIDE SEQUENCE</scope>
    <source>
        <strain evidence="6">D49</strain>
    </source>
</reference>
<proteinExistence type="inferred from homology"/>
<dbReference type="SUPFAM" id="SSF159245">
    <property type="entry name" value="AttH-like"/>
    <property type="match status" value="1"/>
</dbReference>
<dbReference type="InterPro" id="IPR033394">
    <property type="entry name" value="Svf1-like_C"/>
</dbReference>
<comment type="similarity">
    <text evidence="2">Belongs to the SVF1 family.</text>
</comment>
<organism evidence="6 7">
    <name type="scientific">Sphagnurus paluster</name>
    <dbReference type="NCBI Taxonomy" id="117069"/>
    <lineage>
        <taxon>Eukaryota</taxon>
        <taxon>Fungi</taxon>
        <taxon>Dikarya</taxon>
        <taxon>Basidiomycota</taxon>
        <taxon>Agaricomycotina</taxon>
        <taxon>Agaricomycetes</taxon>
        <taxon>Agaricomycetidae</taxon>
        <taxon>Agaricales</taxon>
        <taxon>Tricholomatineae</taxon>
        <taxon>Lyophyllaceae</taxon>
        <taxon>Sphagnurus</taxon>
    </lineage>
</organism>
<dbReference type="Pfam" id="PF17187">
    <property type="entry name" value="Svf1_C"/>
    <property type="match status" value="1"/>
</dbReference>
<sequence length="434" mass="47087">MFSSIFSTSAPVDPTARNLFPVSEAFRDNELFGELEPKDTEWLCAGGFVTETQIFYIAADNGASVMCQVIHSAVGEIDVNLTGISLWYPTIQFVFKYYDPKTKKIIWKSVNVNNFVTPPPGLDKRSSKADEFSITYKHTPGSDNPESYTIISNLSADLQLSFTIVRPASAPGWKVGKGPKGGYTYLGPDTAKPEGYAIHRFWPHFRATGHLIHAGKAETLQGPGVMIHAIQGMRPNLLAASWNFANFQSEQHGGVSAIQMEFKTCDSHGPKGAGSGGVWVNVGSLVIGGKLVTVTAETKYPNEEPVNNGVVSRTTHLNPIADPHTGYNAPQQIRFEWQGPSILPDAPGTFKAKLEVDLGGLENPKGLIEKVDVLAEIPYALKMAVNYLAGTKPYIYQWQNLVNLSITGPESVVPGLSNGLEIAGVLFNEASFIS</sequence>
<dbReference type="GO" id="GO:0006979">
    <property type="term" value="P:response to oxidative stress"/>
    <property type="evidence" value="ECO:0007669"/>
    <property type="project" value="InterPro"/>
</dbReference>
<dbReference type="Pfam" id="PF08622">
    <property type="entry name" value="Svf1"/>
    <property type="match status" value="1"/>
</dbReference>
<evidence type="ECO:0000259" key="5">
    <source>
        <dbReference type="Pfam" id="PF17187"/>
    </source>
</evidence>
<dbReference type="GO" id="GO:0005737">
    <property type="term" value="C:cytoplasm"/>
    <property type="evidence" value="ECO:0007669"/>
    <property type="project" value="UniProtKB-SubCell"/>
</dbReference>
<evidence type="ECO:0000256" key="2">
    <source>
        <dbReference type="ARBA" id="ARBA00009069"/>
    </source>
</evidence>
<comment type="caution">
    <text evidence="6">The sequence shown here is derived from an EMBL/GenBank/DDBJ whole genome shotgun (WGS) entry which is preliminary data.</text>
</comment>
<protein>
    <recommendedName>
        <fullName evidence="8">Survival factor 1</fullName>
    </recommendedName>
</protein>
<feature type="domain" description="Svf1-like C-terminal" evidence="5">
    <location>
        <begin position="233"/>
        <end position="434"/>
    </location>
</feature>
<gene>
    <name evidence="6" type="ORF">H0H81_000313</name>
</gene>
<dbReference type="InterPro" id="IPR051385">
    <property type="entry name" value="Ceramide-binding_SVF1"/>
</dbReference>
<dbReference type="OrthoDB" id="2590239at2759"/>
<accession>A0A9P7FRH3</accession>
<feature type="domain" description="Svf1-like N-terminal" evidence="4">
    <location>
        <begin position="50"/>
        <end position="231"/>
    </location>
</feature>
<evidence type="ECO:0000259" key="4">
    <source>
        <dbReference type="Pfam" id="PF08622"/>
    </source>
</evidence>